<feature type="compositionally biased region" description="Polar residues" evidence="1">
    <location>
        <begin position="63"/>
        <end position="73"/>
    </location>
</feature>
<dbReference type="Proteomes" id="UP000461670">
    <property type="component" value="Unassembled WGS sequence"/>
</dbReference>
<reference evidence="3" key="1">
    <citation type="journal article" date="2020" name="MBio">
        <title>Horizontal gene transfer to a defensive symbiont with a reduced genome amongst a multipartite beetle microbiome.</title>
        <authorList>
            <person name="Waterworth S.C."/>
            <person name="Florez L.V."/>
            <person name="Rees E.R."/>
            <person name="Hertweck C."/>
            <person name="Kaltenpoth M."/>
            <person name="Kwan J.C."/>
        </authorList>
    </citation>
    <scope>NUCLEOTIDE SEQUENCE [LARGE SCALE GENOMIC DNA]</scope>
</reference>
<gene>
    <name evidence="2" type="ORF">GAK30_01715</name>
</gene>
<feature type="region of interest" description="Disordered" evidence="1">
    <location>
        <begin position="33"/>
        <end position="73"/>
    </location>
</feature>
<comment type="caution">
    <text evidence="2">The sequence shown here is derived from an EMBL/GenBank/DDBJ whole genome shotgun (WGS) entry which is preliminary data.</text>
</comment>
<organism evidence="2 3">
    <name type="scientific">Paracidovorax wautersii</name>
    <dbReference type="NCBI Taxonomy" id="1177982"/>
    <lineage>
        <taxon>Bacteria</taxon>
        <taxon>Pseudomonadati</taxon>
        <taxon>Pseudomonadota</taxon>
        <taxon>Betaproteobacteria</taxon>
        <taxon>Burkholderiales</taxon>
        <taxon>Comamonadaceae</taxon>
        <taxon>Paracidovorax</taxon>
    </lineage>
</organism>
<dbReference type="EMBL" id="WNDQ01000019">
    <property type="protein sequence ID" value="KAF1021655.1"/>
    <property type="molecule type" value="Genomic_DNA"/>
</dbReference>
<protein>
    <submittedName>
        <fullName evidence="2">Uncharacterized protein</fullName>
    </submittedName>
</protein>
<proteinExistence type="predicted"/>
<accession>A0A7V8JQU2</accession>
<sequence>MLDAEISPTGRLSSSPTTVARTAICSVSLMPSHSSSILPISGGNIIPRKRAPCDQPEARRSADTPSVASVQTA</sequence>
<evidence type="ECO:0000313" key="3">
    <source>
        <dbReference type="Proteomes" id="UP000461670"/>
    </source>
</evidence>
<evidence type="ECO:0000256" key="1">
    <source>
        <dbReference type="SAM" id="MobiDB-lite"/>
    </source>
</evidence>
<evidence type="ECO:0000313" key="2">
    <source>
        <dbReference type="EMBL" id="KAF1021655.1"/>
    </source>
</evidence>
<name>A0A7V8JQU2_9BURK</name>
<dbReference type="AlphaFoldDB" id="A0A7V8JQU2"/>